<dbReference type="EMBL" id="JAGSOY010000019">
    <property type="protein sequence ID" value="MBU2711416.1"/>
    <property type="molecule type" value="Genomic_DNA"/>
</dbReference>
<dbReference type="SMART" id="SM00382">
    <property type="entry name" value="AAA"/>
    <property type="match status" value="1"/>
</dbReference>
<organism evidence="9 10">
    <name type="scientific">Zooshikella harenae</name>
    <dbReference type="NCBI Taxonomy" id="2827238"/>
    <lineage>
        <taxon>Bacteria</taxon>
        <taxon>Pseudomonadati</taxon>
        <taxon>Pseudomonadota</taxon>
        <taxon>Gammaproteobacteria</taxon>
        <taxon>Oceanospirillales</taxon>
        <taxon>Zooshikellaceae</taxon>
        <taxon>Zooshikella</taxon>
    </lineage>
</organism>
<dbReference type="GO" id="GO:0005524">
    <property type="term" value="F:ATP binding"/>
    <property type="evidence" value="ECO:0007669"/>
    <property type="project" value="UniProtKB-KW"/>
</dbReference>
<evidence type="ECO:0000256" key="2">
    <source>
        <dbReference type="ARBA" id="ARBA00005417"/>
    </source>
</evidence>
<dbReference type="PROSITE" id="PS50893">
    <property type="entry name" value="ABC_TRANSPORTER_2"/>
    <property type="match status" value="1"/>
</dbReference>
<proteinExistence type="inferred from homology"/>
<dbReference type="InterPro" id="IPR050086">
    <property type="entry name" value="MetN_ABC_transporter-like"/>
</dbReference>
<dbReference type="SUPFAM" id="SSF52540">
    <property type="entry name" value="P-loop containing nucleoside triphosphate hydrolases"/>
    <property type="match status" value="1"/>
</dbReference>
<comment type="subcellular location">
    <subcellularLocation>
        <location evidence="1">Cell inner membrane</location>
        <topology evidence="1">Peripheral membrane protein</topology>
    </subcellularLocation>
</comment>
<sequence>MISVSGLSKTYGMQTVFNDLNFSIKKGDIIAIIGPSGTGKSSLLRCLNYLEVPTSGSITIDDLTVDSEHYTKQQVLKLRQYTSFVFQNFALFKNKTAVQNIMESLLVVKKMPFVEAEKKAMSILAEVGLADKHDVYPAMLSGGQQQRVGIGRALATESKVMLLDEPTSALDPEIVADILTLLRQLAEKEMTMMVVTHELRFAKQLASEVWFMSDGELVEQGTPHELFSSPKDPRTQRFLEHLGA</sequence>
<dbReference type="RefSeq" id="WP_215819576.1">
    <property type="nucleotide sequence ID" value="NZ_JAGSOY010000019.1"/>
</dbReference>
<keyword evidence="7" id="KW-0472">Membrane</keyword>
<dbReference type="InterPro" id="IPR003439">
    <property type="entry name" value="ABC_transporter-like_ATP-bd"/>
</dbReference>
<evidence type="ECO:0000256" key="1">
    <source>
        <dbReference type="ARBA" id="ARBA00004417"/>
    </source>
</evidence>
<dbReference type="PIRSF" id="PIRSF039085">
    <property type="entry name" value="ABC_ATPase_HisP"/>
    <property type="match status" value="1"/>
</dbReference>
<comment type="caution">
    <text evidence="9">The sequence shown here is derived from an EMBL/GenBank/DDBJ whole genome shotgun (WGS) entry which is preliminary data.</text>
</comment>
<dbReference type="PANTHER" id="PTHR43166">
    <property type="entry name" value="AMINO ACID IMPORT ATP-BINDING PROTEIN"/>
    <property type="match status" value="1"/>
</dbReference>
<dbReference type="InterPro" id="IPR030679">
    <property type="entry name" value="ABC_ATPase_HisP-typ"/>
</dbReference>
<reference evidence="9 10" key="1">
    <citation type="submission" date="2021-04" db="EMBL/GenBank/DDBJ databases">
        <authorList>
            <person name="Pira H."/>
            <person name="Risdian C."/>
            <person name="Wink J."/>
        </authorList>
    </citation>
    <scope>NUCLEOTIDE SEQUENCE [LARGE SCALE GENOMIC DNA]</scope>
    <source>
        <strain evidence="9 10">WH53</strain>
    </source>
</reference>
<feature type="domain" description="ABC transporter" evidence="8">
    <location>
        <begin position="2"/>
        <end position="239"/>
    </location>
</feature>
<dbReference type="InterPro" id="IPR003593">
    <property type="entry name" value="AAA+_ATPase"/>
</dbReference>
<dbReference type="PROSITE" id="PS00211">
    <property type="entry name" value="ABC_TRANSPORTER_1"/>
    <property type="match status" value="1"/>
</dbReference>
<evidence type="ECO:0000313" key="9">
    <source>
        <dbReference type="EMBL" id="MBU2711416.1"/>
    </source>
</evidence>
<dbReference type="PANTHER" id="PTHR43166:SF35">
    <property type="entry name" value="L-CYSTINE IMPORT ATP-BINDING PROTEIN TCYN"/>
    <property type="match status" value="1"/>
</dbReference>
<protein>
    <submittedName>
        <fullName evidence="9">Amino acid ABC transporter ATP-binding protein</fullName>
    </submittedName>
</protein>
<evidence type="ECO:0000256" key="7">
    <source>
        <dbReference type="ARBA" id="ARBA00023136"/>
    </source>
</evidence>
<dbReference type="Pfam" id="PF00005">
    <property type="entry name" value="ABC_tran"/>
    <property type="match status" value="1"/>
</dbReference>
<evidence type="ECO:0000256" key="3">
    <source>
        <dbReference type="ARBA" id="ARBA00022448"/>
    </source>
</evidence>
<keyword evidence="10" id="KW-1185">Reference proteome</keyword>
<evidence type="ECO:0000256" key="4">
    <source>
        <dbReference type="ARBA" id="ARBA00022475"/>
    </source>
</evidence>
<keyword evidence="6 9" id="KW-0067">ATP-binding</keyword>
<gene>
    <name evidence="9" type="ORF">KCG35_10130</name>
</gene>
<comment type="similarity">
    <text evidence="2">Belongs to the ABC transporter superfamily.</text>
</comment>
<name>A0ABS5ZBH9_9GAMM</name>
<evidence type="ECO:0000256" key="6">
    <source>
        <dbReference type="ARBA" id="ARBA00022840"/>
    </source>
</evidence>
<keyword evidence="3" id="KW-0813">Transport</keyword>
<accession>A0ABS5ZBH9</accession>
<dbReference type="InterPro" id="IPR017871">
    <property type="entry name" value="ABC_transporter-like_CS"/>
</dbReference>
<dbReference type="Gene3D" id="3.40.50.300">
    <property type="entry name" value="P-loop containing nucleotide triphosphate hydrolases"/>
    <property type="match status" value="1"/>
</dbReference>
<evidence type="ECO:0000256" key="5">
    <source>
        <dbReference type="ARBA" id="ARBA00022741"/>
    </source>
</evidence>
<keyword evidence="5" id="KW-0547">Nucleotide-binding</keyword>
<evidence type="ECO:0000259" key="8">
    <source>
        <dbReference type="PROSITE" id="PS50893"/>
    </source>
</evidence>
<evidence type="ECO:0000313" key="10">
    <source>
        <dbReference type="Proteomes" id="UP000690515"/>
    </source>
</evidence>
<keyword evidence="4" id="KW-1003">Cell membrane</keyword>
<dbReference type="InterPro" id="IPR027417">
    <property type="entry name" value="P-loop_NTPase"/>
</dbReference>
<dbReference type="Proteomes" id="UP000690515">
    <property type="component" value="Unassembled WGS sequence"/>
</dbReference>